<evidence type="ECO:0000313" key="1">
    <source>
        <dbReference type="EMBL" id="OHA91459.1"/>
    </source>
</evidence>
<dbReference type="Proteomes" id="UP000178538">
    <property type="component" value="Unassembled WGS sequence"/>
</dbReference>
<sequence length="62" mass="7050">MLDVFGLNEKDLEKYLDSLYYLRGNLAKQSADNDRDIARAEQRMALLEVQNRETVSATKASA</sequence>
<organism evidence="1 2">
    <name type="scientific">Candidatus Zambryskibacteria bacterium RIFCSPHIGHO2_01_FULL_44_22b</name>
    <dbReference type="NCBI Taxonomy" id="1802737"/>
    <lineage>
        <taxon>Bacteria</taxon>
        <taxon>Candidatus Zambryskiibacteriota</taxon>
    </lineage>
</organism>
<dbReference type="EMBL" id="MHVG01000004">
    <property type="protein sequence ID" value="OHA91459.1"/>
    <property type="molecule type" value="Genomic_DNA"/>
</dbReference>
<proteinExistence type="predicted"/>
<protein>
    <submittedName>
        <fullName evidence="1">Uncharacterized protein</fullName>
    </submittedName>
</protein>
<name>A0A1G2T3R3_9BACT</name>
<reference evidence="1 2" key="1">
    <citation type="journal article" date="2016" name="Nat. Commun.">
        <title>Thousands of microbial genomes shed light on interconnected biogeochemical processes in an aquifer system.</title>
        <authorList>
            <person name="Anantharaman K."/>
            <person name="Brown C.T."/>
            <person name="Hug L.A."/>
            <person name="Sharon I."/>
            <person name="Castelle C.J."/>
            <person name="Probst A.J."/>
            <person name="Thomas B.C."/>
            <person name="Singh A."/>
            <person name="Wilkins M.J."/>
            <person name="Karaoz U."/>
            <person name="Brodie E.L."/>
            <person name="Williams K.H."/>
            <person name="Hubbard S.S."/>
            <person name="Banfield J.F."/>
        </authorList>
    </citation>
    <scope>NUCLEOTIDE SEQUENCE [LARGE SCALE GENOMIC DNA]</scope>
</reference>
<dbReference type="AlphaFoldDB" id="A0A1G2T3R3"/>
<comment type="caution">
    <text evidence="1">The sequence shown here is derived from an EMBL/GenBank/DDBJ whole genome shotgun (WGS) entry which is preliminary data.</text>
</comment>
<accession>A0A1G2T3R3</accession>
<gene>
    <name evidence="1" type="ORF">A2832_00350</name>
</gene>
<evidence type="ECO:0000313" key="2">
    <source>
        <dbReference type="Proteomes" id="UP000178538"/>
    </source>
</evidence>